<protein>
    <submittedName>
        <fullName evidence="2">Uncharacterized protein</fullName>
    </submittedName>
</protein>
<dbReference type="EMBL" id="BMXF01000003">
    <property type="protein sequence ID" value="GHB77596.1"/>
    <property type="molecule type" value="Genomic_DNA"/>
</dbReference>
<feature type="transmembrane region" description="Helical" evidence="1">
    <location>
        <begin position="465"/>
        <end position="489"/>
    </location>
</feature>
<name>A0A8J3D5P2_9BACT</name>
<feature type="transmembrane region" description="Helical" evidence="1">
    <location>
        <begin position="57"/>
        <end position="78"/>
    </location>
</feature>
<accession>A0A8J3D5P2</accession>
<reference evidence="2 3" key="1">
    <citation type="journal article" date="2014" name="Int. J. Syst. Evol. Microbiol.">
        <title>Complete genome sequence of Corynebacterium casei LMG S-19264T (=DSM 44701T), isolated from a smear-ripened cheese.</title>
        <authorList>
            <consortium name="US DOE Joint Genome Institute (JGI-PGF)"/>
            <person name="Walter F."/>
            <person name="Albersmeier A."/>
            <person name="Kalinowski J."/>
            <person name="Ruckert C."/>
        </authorList>
    </citation>
    <scope>NUCLEOTIDE SEQUENCE [LARGE SCALE GENOMIC DNA]</scope>
    <source>
        <strain evidence="2 3">KCTC 12866</strain>
    </source>
</reference>
<feature type="transmembrane region" description="Helical" evidence="1">
    <location>
        <begin position="386"/>
        <end position="403"/>
    </location>
</feature>
<feature type="transmembrane region" description="Helical" evidence="1">
    <location>
        <begin position="200"/>
        <end position="219"/>
    </location>
</feature>
<organism evidence="2 3">
    <name type="scientific">Persicitalea jodogahamensis</name>
    <dbReference type="NCBI Taxonomy" id="402147"/>
    <lineage>
        <taxon>Bacteria</taxon>
        <taxon>Pseudomonadati</taxon>
        <taxon>Bacteroidota</taxon>
        <taxon>Cytophagia</taxon>
        <taxon>Cytophagales</taxon>
        <taxon>Spirosomataceae</taxon>
        <taxon>Persicitalea</taxon>
    </lineage>
</organism>
<dbReference type="RefSeq" id="WP_189565780.1">
    <property type="nucleotide sequence ID" value="NZ_BMXF01000003.1"/>
</dbReference>
<evidence type="ECO:0000313" key="3">
    <source>
        <dbReference type="Proteomes" id="UP000598271"/>
    </source>
</evidence>
<keyword evidence="1" id="KW-0812">Transmembrane</keyword>
<feature type="transmembrane region" description="Helical" evidence="1">
    <location>
        <begin position="162"/>
        <end position="188"/>
    </location>
</feature>
<gene>
    <name evidence="2" type="ORF">GCM10007390_34710</name>
</gene>
<feature type="transmembrane region" description="Helical" evidence="1">
    <location>
        <begin position="525"/>
        <end position="543"/>
    </location>
</feature>
<feature type="transmembrane region" description="Helical" evidence="1">
    <location>
        <begin position="349"/>
        <end position="366"/>
    </location>
</feature>
<feature type="transmembrane region" description="Helical" evidence="1">
    <location>
        <begin position="501"/>
        <end position="519"/>
    </location>
</feature>
<comment type="caution">
    <text evidence="2">The sequence shown here is derived from an EMBL/GenBank/DDBJ whole genome shotgun (WGS) entry which is preliminary data.</text>
</comment>
<keyword evidence="3" id="KW-1185">Reference proteome</keyword>
<keyword evidence="1" id="KW-1133">Transmembrane helix</keyword>
<evidence type="ECO:0000313" key="2">
    <source>
        <dbReference type="EMBL" id="GHB77596.1"/>
    </source>
</evidence>
<proteinExistence type="predicted"/>
<dbReference type="Proteomes" id="UP000598271">
    <property type="component" value="Unassembled WGS sequence"/>
</dbReference>
<keyword evidence="1" id="KW-0472">Membrane</keyword>
<sequence length="556" mass="62207">MNRLILGLLDLFGPLFRRMGVDYPQLRAILDVKLTMDNRRSRTGFNGQETKNSNWGFVWTLVITFAMSSFIALLVYFWPAHAQAYAVVTAYGMIIVTMILITDFSQVILDGSDGLIILTRPVTSKTLFTSRIVHAAVYLLQLALAVALPSFFATLLKFGLGAGLIFLISSLLVSILSVLFTTVLYLLIMRFSSVERMQNIINGLQIIVVILVTVGYQFIGRLIDFEDFANTKALSVAWWHYLAPPMWVGHVMSATIGGYFGVPTLLFAALLVVVPILAVRSMSGGLVRSFGNQVGNLDAVDTKKKEEVEVGPKRSVPELLSGVFTRTATERAAFELVWKIGSRDRKFKLRVYPSMAYFLIIGPLMFFNRPGETLTQMMEATAQSEYLRILLIYVSALTMVAVNQNLPFSDQFKAAWVYHVVPMPRPGEFLSGMMWSVVAKFILPIYLVVALVVTFVWGVDSLDDVILGALVVLVFQQTEILATRSVLPFSREFTKSGSGKFIRVLALSIFVGIFGWAHWALSQTSYVILVMVPFAFFLVLFLNREIRKLGWDKVEV</sequence>
<feature type="transmembrane region" description="Helical" evidence="1">
    <location>
        <begin position="256"/>
        <end position="279"/>
    </location>
</feature>
<feature type="transmembrane region" description="Helical" evidence="1">
    <location>
        <begin position="84"/>
        <end position="102"/>
    </location>
</feature>
<dbReference type="AlphaFoldDB" id="A0A8J3D5P2"/>
<feature type="transmembrane region" description="Helical" evidence="1">
    <location>
        <begin position="135"/>
        <end position="156"/>
    </location>
</feature>
<evidence type="ECO:0000256" key="1">
    <source>
        <dbReference type="SAM" id="Phobius"/>
    </source>
</evidence>